<reference evidence="6" key="2">
    <citation type="submission" date="2015-01" db="EMBL/GenBank/DDBJ databases">
        <title>Evolutionary Origins and Diversification of the Mycorrhizal Mutualists.</title>
        <authorList>
            <consortium name="DOE Joint Genome Institute"/>
            <consortium name="Mycorrhizal Genomics Consortium"/>
            <person name="Kohler A."/>
            <person name="Kuo A."/>
            <person name="Nagy L.G."/>
            <person name="Floudas D."/>
            <person name="Copeland A."/>
            <person name="Barry K.W."/>
            <person name="Cichocki N."/>
            <person name="Veneault-Fourrey C."/>
            <person name="LaButti K."/>
            <person name="Lindquist E.A."/>
            <person name="Lipzen A."/>
            <person name="Lundell T."/>
            <person name="Morin E."/>
            <person name="Murat C."/>
            <person name="Riley R."/>
            <person name="Ohm R."/>
            <person name="Sun H."/>
            <person name="Tunlid A."/>
            <person name="Henrissat B."/>
            <person name="Grigoriev I.V."/>
            <person name="Hibbett D.S."/>
            <person name="Martin F."/>
        </authorList>
    </citation>
    <scope>NUCLEOTIDE SEQUENCE [LARGE SCALE GENOMIC DNA]</scope>
    <source>
        <strain evidence="6">Ve08.2h10</strain>
    </source>
</reference>
<dbReference type="AlphaFoldDB" id="A0A0D0E581"/>
<evidence type="ECO:0000313" key="5">
    <source>
        <dbReference type="EMBL" id="KIK99751.1"/>
    </source>
</evidence>
<protein>
    <submittedName>
        <fullName evidence="5">Uncharacterized protein</fullName>
    </submittedName>
</protein>
<dbReference type="GO" id="GO:0003676">
    <property type="term" value="F:nucleic acid binding"/>
    <property type="evidence" value="ECO:0007669"/>
    <property type="project" value="InterPro"/>
</dbReference>
<dbReference type="Proteomes" id="UP000054538">
    <property type="component" value="Unassembled WGS sequence"/>
</dbReference>
<dbReference type="PANTHER" id="PTHR15314:SF1">
    <property type="entry name" value="RIBONUCLEASE P PROTEIN SUBUNIT P20"/>
    <property type="match status" value="1"/>
</dbReference>
<dbReference type="Gene3D" id="3.30.110.20">
    <property type="entry name" value="Alba-like domain"/>
    <property type="match status" value="1"/>
</dbReference>
<reference evidence="5 6" key="1">
    <citation type="submission" date="2014-04" db="EMBL/GenBank/DDBJ databases">
        <authorList>
            <consortium name="DOE Joint Genome Institute"/>
            <person name="Kuo A."/>
            <person name="Kohler A."/>
            <person name="Jargeat P."/>
            <person name="Nagy L.G."/>
            <person name="Floudas D."/>
            <person name="Copeland A."/>
            <person name="Barry K.W."/>
            <person name="Cichocki N."/>
            <person name="Veneault-Fourrey C."/>
            <person name="LaButti K."/>
            <person name="Lindquist E.A."/>
            <person name="Lipzen A."/>
            <person name="Lundell T."/>
            <person name="Morin E."/>
            <person name="Murat C."/>
            <person name="Sun H."/>
            <person name="Tunlid A."/>
            <person name="Henrissat B."/>
            <person name="Grigoriev I.V."/>
            <person name="Hibbett D.S."/>
            <person name="Martin F."/>
            <person name="Nordberg H.P."/>
            <person name="Cantor M.N."/>
            <person name="Hua S.X."/>
        </authorList>
    </citation>
    <scope>NUCLEOTIDE SEQUENCE [LARGE SCALE GENOMIC DNA]</scope>
    <source>
        <strain evidence="5 6">Ve08.2h10</strain>
    </source>
</reference>
<dbReference type="EMBL" id="KN824851">
    <property type="protein sequence ID" value="KIK99751.1"/>
    <property type="molecule type" value="Genomic_DNA"/>
</dbReference>
<dbReference type="InterPro" id="IPR014612">
    <property type="entry name" value="Pop7/Rpp20"/>
</dbReference>
<dbReference type="InParanoid" id="A0A0D0E581"/>
<gene>
    <name evidence="5" type="ORF">PAXRUDRAFT_822435</name>
</gene>
<dbReference type="GO" id="GO:0005655">
    <property type="term" value="C:nucleolar ribonuclease P complex"/>
    <property type="evidence" value="ECO:0007669"/>
    <property type="project" value="InterPro"/>
</dbReference>
<feature type="compositionally biased region" description="Polar residues" evidence="4">
    <location>
        <begin position="25"/>
        <end position="37"/>
    </location>
</feature>
<organism evidence="5 6">
    <name type="scientific">Paxillus rubicundulus Ve08.2h10</name>
    <dbReference type="NCBI Taxonomy" id="930991"/>
    <lineage>
        <taxon>Eukaryota</taxon>
        <taxon>Fungi</taxon>
        <taxon>Dikarya</taxon>
        <taxon>Basidiomycota</taxon>
        <taxon>Agaricomycotina</taxon>
        <taxon>Agaricomycetes</taxon>
        <taxon>Agaricomycetidae</taxon>
        <taxon>Boletales</taxon>
        <taxon>Paxilineae</taxon>
        <taxon>Paxillaceae</taxon>
        <taxon>Paxillus</taxon>
    </lineage>
</organism>
<evidence type="ECO:0000256" key="2">
    <source>
        <dbReference type="ARBA" id="ARBA00022694"/>
    </source>
</evidence>
<feature type="region of interest" description="Disordered" evidence="4">
    <location>
        <begin position="228"/>
        <end position="283"/>
    </location>
</feature>
<name>A0A0D0E581_9AGAM</name>
<dbReference type="HOGENOM" id="CLU_077462_0_1_1"/>
<feature type="compositionally biased region" description="Basic residues" evidence="4">
    <location>
        <begin position="246"/>
        <end position="256"/>
    </location>
</feature>
<feature type="region of interest" description="Disordered" evidence="4">
    <location>
        <begin position="1"/>
        <end position="119"/>
    </location>
</feature>
<keyword evidence="3" id="KW-0539">Nucleus</keyword>
<dbReference type="SUPFAM" id="SSF82704">
    <property type="entry name" value="AlbA-like"/>
    <property type="match status" value="1"/>
</dbReference>
<accession>A0A0D0E581</accession>
<evidence type="ECO:0000256" key="3">
    <source>
        <dbReference type="ARBA" id="ARBA00023242"/>
    </source>
</evidence>
<proteinExistence type="predicted"/>
<keyword evidence="2" id="KW-0819">tRNA processing</keyword>
<evidence type="ECO:0000256" key="1">
    <source>
        <dbReference type="ARBA" id="ARBA00004604"/>
    </source>
</evidence>
<dbReference type="Pfam" id="PF12328">
    <property type="entry name" value="Rpp20"/>
    <property type="match status" value="1"/>
</dbReference>
<dbReference type="STRING" id="930991.A0A0D0E581"/>
<comment type="subcellular location">
    <subcellularLocation>
        <location evidence="1">Nucleus</location>
        <location evidence="1">Nucleolus</location>
    </subcellularLocation>
</comment>
<evidence type="ECO:0000256" key="4">
    <source>
        <dbReference type="SAM" id="MobiDB-lite"/>
    </source>
</evidence>
<dbReference type="PANTHER" id="PTHR15314">
    <property type="entry name" value="RIBONUCLEASE P PROTEIN SUBUNIT P20"/>
    <property type="match status" value="1"/>
</dbReference>
<dbReference type="OrthoDB" id="416729at2759"/>
<dbReference type="GO" id="GO:0000172">
    <property type="term" value="C:ribonuclease MRP complex"/>
    <property type="evidence" value="ECO:0007669"/>
    <property type="project" value="InterPro"/>
</dbReference>
<sequence length="283" mass="30539">MSSTGTKRKSDAVAADTNIPKKVKTSSGAVKPHTQSIAPAEPNRRGNGKEKHLAQVTSAPRISPAADASTPESSIMPHVDARPATQPRRPRIRKLAPPRPFPTVAPASSVTGPRSAHHEGKNNICVTRKTKLAAYLRRCRALLVDDGFKELRLSAMGAAIPHLTLLAVSLPQILPWAQDEVKVKVFTGSVEVHDEILSESGSDEGEGPEEEFRTRVKSTMNIIIRIGEGEPDVAVSNSDQGQAPRPTKKKSKRKENRVKEGGGQREGAALGQIVLREPDQDHP</sequence>
<dbReference type="InterPro" id="IPR036882">
    <property type="entry name" value="Alba-like_dom_sf"/>
</dbReference>
<dbReference type="GO" id="GO:0001682">
    <property type="term" value="P:tRNA 5'-leader removal"/>
    <property type="evidence" value="ECO:0007669"/>
    <property type="project" value="InterPro"/>
</dbReference>
<feature type="compositionally biased region" description="Basic and acidic residues" evidence="4">
    <location>
        <begin position="42"/>
        <end position="53"/>
    </location>
</feature>
<evidence type="ECO:0000313" key="6">
    <source>
        <dbReference type="Proteomes" id="UP000054538"/>
    </source>
</evidence>
<keyword evidence="6" id="KW-1185">Reference proteome</keyword>